<evidence type="ECO:0000313" key="1">
    <source>
        <dbReference type="EMBL" id="CAI6339195.1"/>
    </source>
</evidence>
<dbReference type="EMBL" id="CAOQHR010000009">
    <property type="protein sequence ID" value="CAI6339195.1"/>
    <property type="molecule type" value="Genomic_DNA"/>
</dbReference>
<evidence type="ECO:0000313" key="2">
    <source>
        <dbReference type="Proteomes" id="UP001152607"/>
    </source>
</evidence>
<dbReference type="AlphaFoldDB" id="A0A9W4UNF2"/>
<comment type="caution">
    <text evidence="1">The sequence shown here is derived from an EMBL/GenBank/DDBJ whole genome shotgun (WGS) entry which is preliminary data.</text>
</comment>
<protein>
    <submittedName>
        <fullName evidence="1">Uncharacterized protein</fullName>
    </submittedName>
</protein>
<sequence length="125" mass="14442">MTVRYRVRASRYTDRQLCRQEAQAWTRKRSLRMPTSHLASWPSQRSLHSPSLGGELAPTNTSPLSSAWCALCLFHQSISDRVYQREAAKQQSGRWHCDRPWLPWLLSPMTCSVMAAMLILHCEAR</sequence>
<proteinExistence type="predicted"/>
<reference evidence="1" key="1">
    <citation type="submission" date="2023-01" db="EMBL/GenBank/DDBJ databases">
        <authorList>
            <person name="Van Ghelder C."/>
            <person name="Rancurel C."/>
        </authorList>
    </citation>
    <scope>NUCLEOTIDE SEQUENCE</scope>
    <source>
        <strain evidence="1">CNCM I-4278</strain>
    </source>
</reference>
<gene>
    <name evidence="1" type="ORF">PDIGIT_LOCUS12343</name>
</gene>
<organism evidence="1 2">
    <name type="scientific">Periconia digitata</name>
    <dbReference type="NCBI Taxonomy" id="1303443"/>
    <lineage>
        <taxon>Eukaryota</taxon>
        <taxon>Fungi</taxon>
        <taxon>Dikarya</taxon>
        <taxon>Ascomycota</taxon>
        <taxon>Pezizomycotina</taxon>
        <taxon>Dothideomycetes</taxon>
        <taxon>Pleosporomycetidae</taxon>
        <taxon>Pleosporales</taxon>
        <taxon>Massarineae</taxon>
        <taxon>Periconiaceae</taxon>
        <taxon>Periconia</taxon>
    </lineage>
</organism>
<dbReference type="Proteomes" id="UP001152607">
    <property type="component" value="Unassembled WGS sequence"/>
</dbReference>
<name>A0A9W4UNF2_9PLEO</name>
<keyword evidence="2" id="KW-1185">Reference proteome</keyword>
<accession>A0A9W4UNF2</accession>